<dbReference type="InterPro" id="IPR002173">
    <property type="entry name" value="Carboh/pur_kinase_PfkB_CS"/>
</dbReference>
<evidence type="ECO:0000259" key="3">
    <source>
        <dbReference type="Pfam" id="PF00294"/>
    </source>
</evidence>
<evidence type="ECO:0000313" key="5">
    <source>
        <dbReference type="Proteomes" id="UP000294650"/>
    </source>
</evidence>
<dbReference type="Pfam" id="PF00294">
    <property type="entry name" value="PfkB"/>
    <property type="match status" value="1"/>
</dbReference>
<dbReference type="AlphaFoldDB" id="A0A4R3MQ23"/>
<sequence length="293" mass="32186">MITVIGDFAVDIFVNSDGFHYGSDTESAIATQAGGQGNHVAAWIAACEGKAALIGNIGHDVFGDFLWQEAKAQGIELAVSRTDMAETGKIVVLVDDKGGERSMFTSRGANLNLSTKQVKTHESFIASSDCLYISGYMLFKNGTYDAVKAAKQLARKHNVPVALDPSSAYFLSEYKERVLDFMKNTEWVFPNFEEGQLLTGKDKPEDIITELKNFVKHPVLKLGRQGCMMYDDGWIHLPARDVKVIDTTGAGDSFLGAFLSHYYRNYSAKDALKFANETAANTVQKFGGRPEIK</sequence>
<accession>A0A4R3MQ23</accession>
<evidence type="ECO:0000256" key="1">
    <source>
        <dbReference type="ARBA" id="ARBA00022679"/>
    </source>
</evidence>
<dbReference type="InterPro" id="IPR029056">
    <property type="entry name" value="Ribokinase-like"/>
</dbReference>
<dbReference type="PANTHER" id="PTHR10584">
    <property type="entry name" value="SUGAR KINASE"/>
    <property type="match status" value="1"/>
</dbReference>
<proteinExistence type="predicted"/>
<keyword evidence="1" id="KW-0808">Transferase</keyword>
<comment type="caution">
    <text evidence="4">The sequence shown here is derived from an EMBL/GenBank/DDBJ whole genome shotgun (WGS) entry which is preliminary data.</text>
</comment>
<dbReference type="PROSITE" id="PS00584">
    <property type="entry name" value="PFKB_KINASES_2"/>
    <property type="match status" value="1"/>
</dbReference>
<protein>
    <submittedName>
        <fullName evidence="4">Fructokinase</fullName>
    </submittedName>
</protein>
<reference evidence="4 5" key="1">
    <citation type="submission" date="2019-03" db="EMBL/GenBank/DDBJ databases">
        <title>Genomic Encyclopedia of Type Strains, Phase IV (KMG-IV): sequencing the most valuable type-strain genomes for metagenomic binning, comparative biology and taxonomic classification.</title>
        <authorList>
            <person name="Goeker M."/>
        </authorList>
    </citation>
    <scope>NUCLEOTIDE SEQUENCE [LARGE SCALE GENOMIC DNA]</scope>
    <source>
        <strain evidence="4 5">DSM 25894</strain>
    </source>
</reference>
<organism evidence="4 5">
    <name type="scientific">Melghiribacillus thermohalophilus</name>
    <dbReference type="NCBI Taxonomy" id="1324956"/>
    <lineage>
        <taxon>Bacteria</taxon>
        <taxon>Bacillati</taxon>
        <taxon>Bacillota</taxon>
        <taxon>Bacilli</taxon>
        <taxon>Bacillales</taxon>
        <taxon>Bacillaceae</taxon>
        <taxon>Melghiribacillus</taxon>
    </lineage>
</organism>
<evidence type="ECO:0000313" key="4">
    <source>
        <dbReference type="EMBL" id="TCT17963.1"/>
    </source>
</evidence>
<dbReference type="RefSeq" id="WP_132372884.1">
    <property type="nucleotide sequence ID" value="NZ_SMAN01000026.1"/>
</dbReference>
<dbReference type="GO" id="GO:0016301">
    <property type="term" value="F:kinase activity"/>
    <property type="evidence" value="ECO:0007669"/>
    <property type="project" value="UniProtKB-KW"/>
</dbReference>
<evidence type="ECO:0000256" key="2">
    <source>
        <dbReference type="ARBA" id="ARBA00022777"/>
    </source>
</evidence>
<dbReference type="Gene3D" id="3.40.1190.20">
    <property type="match status" value="1"/>
</dbReference>
<dbReference type="InterPro" id="IPR011611">
    <property type="entry name" value="PfkB_dom"/>
</dbReference>
<keyword evidence="2 4" id="KW-0418">Kinase</keyword>
<dbReference type="SUPFAM" id="SSF53613">
    <property type="entry name" value="Ribokinase-like"/>
    <property type="match status" value="1"/>
</dbReference>
<feature type="domain" description="Carbohydrate kinase PfkB" evidence="3">
    <location>
        <begin position="2"/>
        <end position="289"/>
    </location>
</feature>
<keyword evidence="5" id="KW-1185">Reference proteome</keyword>
<dbReference type="Proteomes" id="UP000294650">
    <property type="component" value="Unassembled WGS sequence"/>
</dbReference>
<gene>
    <name evidence="4" type="ORF">EDD68_12637</name>
</gene>
<dbReference type="PANTHER" id="PTHR10584:SF167">
    <property type="entry name" value="PFKB DOMAIN PROTEIN"/>
    <property type="match status" value="1"/>
</dbReference>
<dbReference type="EMBL" id="SMAN01000026">
    <property type="protein sequence ID" value="TCT17963.1"/>
    <property type="molecule type" value="Genomic_DNA"/>
</dbReference>
<name>A0A4R3MQ23_9BACI</name>
<dbReference type="OrthoDB" id="9806249at2"/>